<evidence type="ECO:0000313" key="2">
    <source>
        <dbReference type="Proteomes" id="UP000383932"/>
    </source>
</evidence>
<organism evidence="1 2">
    <name type="scientific">Ceratobasidium theobromae</name>
    <dbReference type="NCBI Taxonomy" id="1582974"/>
    <lineage>
        <taxon>Eukaryota</taxon>
        <taxon>Fungi</taxon>
        <taxon>Dikarya</taxon>
        <taxon>Basidiomycota</taxon>
        <taxon>Agaricomycotina</taxon>
        <taxon>Agaricomycetes</taxon>
        <taxon>Cantharellales</taxon>
        <taxon>Ceratobasidiaceae</taxon>
        <taxon>Ceratobasidium</taxon>
    </lineage>
</organism>
<comment type="caution">
    <text evidence="1">The sequence shown here is derived from an EMBL/GenBank/DDBJ whole genome shotgun (WGS) entry which is preliminary data.</text>
</comment>
<dbReference type="Proteomes" id="UP000383932">
    <property type="component" value="Unassembled WGS sequence"/>
</dbReference>
<dbReference type="PANTHER" id="PTHR42923">
    <property type="entry name" value="PROTOPORPHYRINOGEN OXIDASE"/>
    <property type="match status" value="1"/>
</dbReference>
<evidence type="ECO:0000313" key="1">
    <source>
        <dbReference type="EMBL" id="KAB5594297.1"/>
    </source>
</evidence>
<dbReference type="AlphaFoldDB" id="A0A5N5QSU0"/>
<dbReference type="InterPro" id="IPR036188">
    <property type="entry name" value="FAD/NAD-bd_sf"/>
</dbReference>
<dbReference type="InterPro" id="IPR050464">
    <property type="entry name" value="Zeta_carotene_desat/Oxidored"/>
</dbReference>
<dbReference type="OrthoDB" id="1111734at2759"/>
<dbReference type="Pfam" id="PF13450">
    <property type="entry name" value="NAD_binding_8"/>
    <property type="match status" value="1"/>
</dbReference>
<dbReference type="PANTHER" id="PTHR42923:SF42">
    <property type="entry name" value="AMINE OXIDASE DOMAIN-CONTAINING PROTEIN"/>
    <property type="match status" value="1"/>
</dbReference>
<dbReference type="EMBL" id="SSOP01000022">
    <property type="protein sequence ID" value="KAB5594297.1"/>
    <property type="molecule type" value="Genomic_DNA"/>
</dbReference>
<name>A0A5N5QSU0_9AGAM</name>
<proteinExistence type="predicted"/>
<dbReference type="Gene3D" id="3.50.50.60">
    <property type="entry name" value="FAD/NAD(P)-binding domain"/>
    <property type="match status" value="1"/>
</dbReference>
<protein>
    <submittedName>
        <fullName evidence="1">Microfibrillar-associated protein</fullName>
    </submittedName>
</protein>
<sequence>MEPRRVIKVAVIGSGLAGLTAAHLLARCQTYGSGVEFEIHIFEKSPVLGMDAESLTINFPTGSLVEKEVTVRVDVPMRSIQGGPYPRLMKFYEYLGVELKQHDYSYSFSTLNPARSDTPINTHMIYNGASGRAGMGLPSNAYRTNQFSGALNMATTLFNLIRWILTTLILALHYARLYVLSDPSSRTPTHLCRETLRAWASRTTQENAISRLLGWETFVQAVIVPLFSAVCTTSTDDIWEHPAAEILDYIWQTFGTHHYVAAHGVQDIVSRIASPIPLHNIHLNAEVNALAANPLNPSTVSVCFGTAHTTKSEVQTITGFSHVVLATPTQRSAHLLQSLASNLPEGSALHALFEQASHKLNLFRTRKTVVITHRDESVLPSHPNDWRDLNLVLGPSNLVPHDEKTSNTVPLTPGCAMATHIFPTPSGPPLCQTTNPVISPFSQSILSQSVLDRSVLTIESKGARDSFCQPLGDGSQWTQGDLQGLQINEGEKSQSRIWLCGAWAYGGIPLLEGCVGSAEIVVEGILRAEGLGPLSLI</sequence>
<dbReference type="GO" id="GO:0016491">
    <property type="term" value="F:oxidoreductase activity"/>
    <property type="evidence" value="ECO:0007669"/>
    <property type="project" value="TreeGrafter"/>
</dbReference>
<reference evidence="1 2" key="1">
    <citation type="journal article" date="2019" name="Fungal Biol. Biotechnol.">
        <title>Draft genome sequence of fastidious pathogen Ceratobasidium theobromae, which causes vascular-streak dieback in Theobroma cacao.</title>
        <authorList>
            <person name="Ali S.S."/>
            <person name="Asman A."/>
            <person name="Shao J."/>
            <person name="Firmansyah A.P."/>
            <person name="Susilo A.W."/>
            <person name="Rosmana A."/>
            <person name="McMahon P."/>
            <person name="Junaid M."/>
            <person name="Guest D."/>
            <person name="Kheng T.Y."/>
            <person name="Meinhardt L.W."/>
            <person name="Bailey B.A."/>
        </authorList>
    </citation>
    <scope>NUCLEOTIDE SEQUENCE [LARGE SCALE GENOMIC DNA]</scope>
    <source>
        <strain evidence="1 2">CT2</strain>
    </source>
</reference>
<keyword evidence="2" id="KW-1185">Reference proteome</keyword>
<accession>A0A5N5QSU0</accession>
<dbReference type="SUPFAM" id="SSF51905">
    <property type="entry name" value="FAD/NAD(P)-binding domain"/>
    <property type="match status" value="1"/>
</dbReference>
<gene>
    <name evidence="1" type="ORF">CTheo_2227</name>
</gene>